<keyword evidence="6" id="KW-0408">Iron</keyword>
<evidence type="ECO:0000256" key="3">
    <source>
        <dbReference type="ARBA" id="ARBA00022691"/>
    </source>
</evidence>
<organism evidence="9 10">
    <name type="scientific">Clostridium cavendishii DSM 21758</name>
    <dbReference type="NCBI Taxonomy" id="1121302"/>
    <lineage>
        <taxon>Bacteria</taxon>
        <taxon>Bacillati</taxon>
        <taxon>Bacillota</taxon>
        <taxon>Clostridia</taxon>
        <taxon>Eubacteriales</taxon>
        <taxon>Clostridiaceae</taxon>
        <taxon>Clostridium</taxon>
    </lineage>
</organism>
<dbReference type="AlphaFoldDB" id="A0A1M6JEN7"/>
<dbReference type="PANTHER" id="PTHR11228">
    <property type="entry name" value="RADICAL SAM DOMAIN PROTEIN"/>
    <property type="match status" value="1"/>
</dbReference>
<comment type="cofactor">
    <cofactor evidence="1">
        <name>[4Fe-4S] cluster</name>
        <dbReference type="ChEBI" id="CHEBI:49883"/>
    </cofactor>
</comment>
<dbReference type="PROSITE" id="PS51918">
    <property type="entry name" value="RADICAL_SAM"/>
    <property type="match status" value="1"/>
</dbReference>
<dbReference type="Gene3D" id="3.20.20.70">
    <property type="entry name" value="Aldolase class I"/>
    <property type="match status" value="1"/>
</dbReference>
<keyword evidence="5" id="KW-0560">Oxidoreductase</keyword>
<proteinExistence type="predicted"/>
<dbReference type="GO" id="GO:0046872">
    <property type="term" value="F:metal ion binding"/>
    <property type="evidence" value="ECO:0007669"/>
    <property type="project" value="UniProtKB-KW"/>
</dbReference>
<dbReference type="InterPro" id="IPR006638">
    <property type="entry name" value="Elp3/MiaA/NifB-like_rSAM"/>
</dbReference>
<dbReference type="PANTHER" id="PTHR11228:SF7">
    <property type="entry name" value="PQQA PEPTIDE CYCLASE"/>
    <property type="match status" value="1"/>
</dbReference>
<evidence type="ECO:0000256" key="5">
    <source>
        <dbReference type="ARBA" id="ARBA00023002"/>
    </source>
</evidence>
<dbReference type="PROSITE" id="PS01305">
    <property type="entry name" value="MOAA_NIFB_PQQE"/>
    <property type="match status" value="1"/>
</dbReference>
<dbReference type="Proteomes" id="UP000184310">
    <property type="component" value="Unassembled WGS sequence"/>
</dbReference>
<dbReference type="SFLD" id="SFLDG01067">
    <property type="entry name" value="SPASM/twitch_domain_containing"/>
    <property type="match status" value="1"/>
</dbReference>
<dbReference type="SMART" id="SM00729">
    <property type="entry name" value="Elp3"/>
    <property type="match status" value="1"/>
</dbReference>
<keyword evidence="3" id="KW-0949">S-adenosyl-L-methionine</keyword>
<feature type="domain" description="Radical SAM core" evidence="8">
    <location>
        <begin position="120"/>
        <end position="331"/>
    </location>
</feature>
<gene>
    <name evidence="9" type="ORF">SAMN02745163_02008</name>
</gene>
<evidence type="ECO:0000259" key="8">
    <source>
        <dbReference type="PROSITE" id="PS51918"/>
    </source>
</evidence>
<sequence>MQVNKYYKYKEQKQAIFKTVNGDFYIITQFGKRIDVNLYEVLVYLFSNGQSDILKIQNLIKNNYKNCIISLDEIERILARFQKEEMMIFEKEVLELHPIYSFNSFKIVEKLDINCSKDTILTLGKLELAITEDCPFSCSYCMRKVDSENNVLSFEQKRKLVNDCFEMGAMSLNITGGEPLYGKYADESIELVKYAKKLGYKRIMISTSGYGVEKNIERLASSGLNELQISYNQCTLFEEDRVRNKFVEDNIDMIKKSMEYGIRLGVCSVLTKESLTKIEQIIEFCIKNKLYSVYFYPVMPVGGAITIWDSIKLNENDIRIAMEKIRCYKEKYKDKIYISAPQSFMNEKESLKQYCEGGTYMIYVSNKGEVSGCACSQPMSNTIHNRNIDDLWRFNEYFDKYRCIKEYSAPCLDCNSLLYCLNSCIIREQQAFKFNLRYGCNKCNARA</sequence>
<dbReference type="InterPro" id="IPR013785">
    <property type="entry name" value="Aldolase_TIM"/>
</dbReference>
<evidence type="ECO:0000256" key="4">
    <source>
        <dbReference type="ARBA" id="ARBA00022723"/>
    </source>
</evidence>
<reference evidence="9 10" key="1">
    <citation type="submission" date="2016-11" db="EMBL/GenBank/DDBJ databases">
        <authorList>
            <person name="Jaros S."/>
            <person name="Januszkiewicz K."/>
            <person name="Wedrychowicz H."/>
        </authorList>
    </citation>
    <scope>NUCLEOTIDE SEQUENCE [LARGE SCALE GENOMIC DNA]</scope>
    <source>
        <strain evidence="9 10">DSM 21758</strain>
    </source>
</reference>
<dbReference type="GO" id="GO:0016491">
    <property type="term" value="F:oxidoreductase activity"/>
    <property type="evidence" value="ECO:0007669"/>
    <property type="project" value="UniProtKB-KW"/>
</dbReference>
<protein>
    <submittedName>
        <fullName evidence="9">Radical SAM superfamily enzyme, MoaA/NifB/PqqE/SkfB family</fullName>
    </submittedName>
</protein>
<dbReference type="OrthoDB" id="9763993at2"/>
<evidence type="ECO:0000313" key="9">
    <source>
        <dbReference type="EMBL" id="SHJ45138.1"/>
    </source>
</evidence>
<evidence type="ECO:0000313" key="10">
    <source>
        <dbReference type="Proteomes" id="UP000184310"/>
    </source>
</evidence>
<dbReference type="GO" id="GO:0051539">
    <property type="term" value="F:4 iron, 4 sulfur cluster binding"/>
    <property type="evidence" value="ECO:0007669"/>
    <property type="project" value="UniProtKB-KW"/>
</dbReference>
<evidence type="ECO:0000256" key="6">
    <source>
        <dbReference type="ARBA" id="ARBA00023004"/>
    </source>
</evidence>
<dbReference type="RefSeq" id="WP_072986602.1">
    <property type="nucleotide sequence ID" value="NZ_FQZB01000008.1"/>
</dbReference>
<evidence type="ECO:0000256" key="2">
    <source>
        <dbReference type="ARBA" id="ARBA00022485"/>
    </source>
</evidence>
<evidence type="ECO:0000256" key="7">
    <source>
        <dbReference type="ARBA" id="ARBA00023014"/>
    </source>
</evidence>
<dbReference type="InterPro" id="IPR058240">
    <property type="entry name" value="rSAM_sf"/>
</dbReference>
<dbReference type="SUPFAM" id="SSF102114">
    <property type="entry name" value="Radical SAM enzymes"/>
    <property type="match status" value="1"/>
</dbReference>
<dbReference type="InterPro" id="IPR007197">
    <property type="entry name" value="rSAM"/>
</dbReference>
<dbReference type="EMBL" id="FQZB01000008">
    <property type="protein sequence ID" value="SHJ45138.1"/>
    <property type="molecule type" value="Genomic_DNA"/>
</dbReference>
<dbReference type="CDD" id="cd01335">
    <property type="entry name" value="Radical_SAM"/>
    <property type="match status" value="1"/>
</dbReference>
<dbReference type="GO" id="GO:0032324">
    <property type="term" value="P:molybdopterin cofactor biosynthetic process"/>
    <property type="evidence" value="ECO:0007669"/>
    <property type="project" value="UniProtKB-ARBA"/>
</dbReference>
<name>A0A1M6JEN7_9CLOT</name>
<dbReference type="InterPro" id="IPR050377">
    <property type="entry name" value="Radical_SAM_PqqE_MftC-like"/>
</dbReference>
<keyword evidence="4" id="KW-0479">Metal-binding</keyword>
<keyword evidence="10" id="KW-1185">Reference proteome</keyword>
<dbReference type="SFLD" id="SFLDS00029">
    <property type="entry name" value="Radical_SAM"/>
    <property type="match status" value="1"/>
</dbReference>
<dbReference type="STRING" id="1121302.SAMN02745163_02008"/>
<evidence type="ECO:0000256" key="1">
    <source>
        <dbReference type="ARBA" id="ARBA00001966"/>
    </source>
</evidence>
<keyword evidence="7" id="KW-0411">Iron-sulfur</keyword>
<dbReference type="InterPro" id="IPR000385">
    <property type="entry name" value="MoaA_NifB_PqqE_Fe-S-bd_CS"/>
</dbReference>
<dbReference type="Pfam" id="PF04055">
    <property type="entry name" value="Radical_SAM"/>
    <property type="match status" value="1"/>
</dbReference>
<accession>A0A1M6JEN7</accession>
<keyword evidence="2" id="KW-0004">4Fe-4S</keyword>